<organism evidence="1 2">
    <name type="scientific">Legionella resiliens</name>
    <dbReference type="NCBI Taxonomy" id="2905958"/>
    <lineage>
        <taxon>Bacteria</taxon>
        <taxon>Pseudomonadati</taxon>
        <taxon>Pseudomonadota</taxon>
        <taxon>Gammaproteobacteria</taxon>
        <taxon>Legionellales</taxon>
        <taxon>Legionellaceae</taxon>
        <taxon>Legionella</taxon>
    </lineage>
</organism>
<dbReference type="SUPFAM" id="SSF100950">
    <property type="entry name" value="NagB/RpiA/CoA transferase-like"/>
    <property type="match status" value="2"/>
</dbReference>
<dbReference type="EMBL" id="JAJTND010000005">
    <property type="protein sequence ID" value="MCE3533743.1"/>
    <property type="molecule type" value="Genomic_DNA"/>
</dbReference>
<dbReference type="PANTHER" id="PTHR43293:SF2">
    <property type="entry name" value="MALONATE DECARBOXYLASE ALPHA SUBUNIT"/>
    <property type="match status" value="1"/>
</dbReference>
<reference evidence="1 2" key="1">
    <citation type="journal article" date="2024" name="Pathogens">
        <title>Characterization of a Novel Species of Legionella Isolated from a Healthcare Facility: Legionella resiliens sp. nov.</title>
        <authorList>
            <person name="Cristino S."/>
            <person name="Pascale M.R."/>
            <person name="Marino F."/>
            <person name="Derelitto C."/>
            <person name="Salaris S."/>
            <person name="Orsini M."/>
            <person name="Squarzoni S."/>
            <person name="Grottola A."/>
            <person name="Girolamini L."/>
        </authorList>
    </citation>
    <scope>NUCLEOTIDE SEQUENCE [LARGE SCALE GENOMIC DNA]</scope>
    <source>
        <strain evidence="1 2">8cVS16</strain>
    </source>
</reference>
<gene>
    <name evidence="1" type="primary">mdcA</name>
    <name evidence="1" type="ORF">LXO92_15335</name>
</gene>
<dbReference type="Gene3D" id="3.40.1080.10">
    <property type="entry name" value="Glutaconate Coenzyme A-transferase"/>
    <property type="match status" value="1"/>
</dbReference>
<dbReference type="Proteomes" id="UP001320170">
    <property type="component" value="Unassembled WGS sequence"/>
</dbReference>
<name>A0ABS8XA01_9GAMM</name>
<dbReference type="NCBIfam" id="TIGR01110">
    <property type="entry name" value="mdcA"/>
    <property type="match status" value="1"/>
</dbReference>
<evidence type="ECO:0000313" key="1">
    <source>
        <dbReference type="EMBL" id="MCE3533743.1"/>
    </source>
</evidence>
<accession>A0ABS8XA01</accession>
<keyword evidence="2" id="KW-1185">Reference proteome</keyword>
<dbReference type="InterPro" id="IPR037171">
    <property type="entry name" value="NagB/RpiA_transferase-like"/>
</dbReference>
<proteinExistence type="predicted"/>
<sequence length="552" mass="61200">MQEAIMWGKNKKEYLKRLSRIKPYLKNNKFVEANDLTTVLSHLIRSGDRVCIEGDNQKQANFLAAAMTQLSPAKINHLHMIQSAIALPEHLDVFEKGIASRIDFAYSGPQSTRLADMVKNKKIEIGNIHTYNELFGRLVADLTPNVCLLMADKADKQGNLFTGANTEDTPALIEATNFKNGVVVVQVNEVIEHLPRVDIPADWVDVIVQGPEPSYIEPLFTRDPAQINEVKILMAMMVIKGIYAPYQVNILNHGVGFNTCAIELLLPTYAESLGLKGKICQYWVVNPLPTLIPAIEAGFVKAIYPFGGEVGMNRYAAARPDIFFTGKEGNLRSNRMLGQLAGHYACDVFIGATLQMDLEGNSSTAVEGRIAGFGGAPNMGCDAPGRRHSSYAWLKAGQERSEALATKMPRGRKLVIQMVETFQSSARPTFVEKLDAWALQKSMNADLPAVMIYGDDVSHVVTEEGIANLLMCRNLEEREQAIRGIAGYTEVGIMRDRKKVEELRHRGVIKRPEDLGIKVSDATRNLLAAKSIRDLVDCSKGLYEPPAKFRNW</sequence>
<dbReference type="PANTHER" id="PTHR43293">
    <property type="entry name" value="ACETATE COA-TRANSFERASE YDIF"/>
    <property type="match status" value="1"/>
</dbReference>
<evidence type="ECO:0000313" key="2">
    <source>
        <dbReference type="Proteomes" id="UP001320170"/>
    </source>
</evidence>
<dbReference type="InterPro" id="IPR005777">
    <property type="entry name" value="MadA"/>
</dbReference>
<dbReference type="Pfam" id="PF16957">
    <property type="entry name" value="Mal_decarbox_Al"/>
    <property type="match status" value="1"/>
</dbReference>
<comment type="caution">
    <text evidence="1">The sequence shown here is derived from an EMBL/GenBank/DDBJ whole genome shotgun (WGS) entry which is preliminary data.</text>
</comment>
<protein>
    <submittedName>
        <fullName evidence="1">Malonate decarboxylase subunit alpha</fullName>
    </submittedName>
</protein>